<reference evidence="3 4" key="1">
    <citation type="journal article" date="2021" name="Sci. Rep.">
        <title>Genome analysis of a halophilic bacterium Halomonas malpeensis YU-PRIM-29(T) reveals its exopolysaccharide and pigment producing capabilities.</title>
        <authorList>
            <person name="Athmika"/>
            <person name="Ghate S.D."/>
            <person name="Arun A.B."/>
            <person name="Rao S.S."/>
            <person name="Kumar S.T.A."/>
            <person name="Kandiyil M.K."/>
            <person name="Saptami K."/>
            <person name="Rekha P.D."/>
        </authorList>
    </citation>
    <scope>NUCLEOTIDE SEQUENCE [LARGE SCALE GENOMIC DNA]</scope>
    <source>
        <strain evidence="4">prim 29</strain>
    </source>
</reference>
<dbReference type="InterPro" id="IPR006076">
    <property type="entry name" value="FAD-dep_OxRdtase"/>
</dbReference>
<proteinExistence type="predicted"/>
<protein>
    <submittedName>
        <fullName evidence="3">FAD-binding oxidoreductase</fullName>
    </submittedName>
</protein>
<dbReference type="EMBL" id="WHVL01000001">
    <property type="protein sequence ID" value="MCB8887861.1"/>
    <property type="molecule type" value="Genomic_DNA"/>
</dbReference>
<dbReference type="PANTHER" id="PTHR13847:SF201">
    <property type="entry name" value="PUTATIBE OXIDOREDUCTASE"/>
    <property type="match status" value="1"/>
</dbReference>
<keyword evidence="1" id="KW-0560">Oxidoreductase</keyword>
<dbReference type="Pfam" id="PF01266">
    <property type="entry name" value="DAO"/>
    <property type="match status" value="1"/>
</dbReference>
<accession>A0ABS8DNK2</accession>
<sequence length="416" mass="45918">MDLKSGYPFWAVKNGLLVSFPQLTHDHRCDVVVIGGGITGALIADELARHDHHVVVLERRDIGWGSSAASTALLQYEIDTHLVELARRYDEPRAVLAYQGCAEAIGALETLASELGDVSFERHESLYFASNDEDAVSLEAEYALRDKHGFDMQWLDREALSARYGIEAPCAILSKLAASLDPYRMAYRLFERVLEHGGEVFDRTEVADIESHDAGVTVTLKNGATISAGKVVMAAGYESQAWLPEPVAKNRSSYAFVTDPLAPEVLGELRHTLVWESARPYLYMRSTDEGRLLVGGDDDDHDDPKRRDAQVMDKAHGLARKVESIWPSLSINPTFSWGGTFAETDDGLPFFGPHESQGPHVHFAMAYGGNGITYSMMGAGLLRALIEGRDHELSEFFSFHRLSEPSHEPDTVSARA</sequence>
<dbReference type="Gene3D" id="3.50.50.60">
    <property type="entry name" value="FAD/NAD(P)-binding domain"/>
    <property type="match status" value="1"/>
</dbReference>
<dbReference type="Gene3D" id="3.30.9.10">
    <property type="entry name" value="D-Amino Acid Oxidase, subunit A, domain 2"/>
    <property type="match status" value="1"/>
</dbReference>
<dbReference type="SUPFAM" id="SSF51905">
    <property type="entry name" value="FAD/NAD(P)-binding domain"/>
    <property type="match status" value="1"/>
</dbReference>
<name>A0ABS8DNK2_9GAMM</name>
<evidence type="ECO:0000259" key="2">
    <source>
        <dbReference type="Pfam" id="PF01266"/>
    </source>
</evidence>
<gene>
    <name evidence="3" type="ORF">GEV37_01785</name>
</gene>
<evidence type="ECO:0000256" key="1">
    <source>
        <dbReference type="ARBA" id="ARBA00023002"/>
    </source>
</evidence>
<keyword evidence="4" id="KW-1185">Reference proteome</keyword>
<evidence type="ECO:0000313" key="3">
    <source>
        <dbReference type="EMBL" id="MCB8887861.1"/>
    </source>
</evidence>
<dbReference type="PANTHER" id="PTHR13847">
    <property type="entry name" value="SARCOSINE DEHYDROGENASE-RELATED"/>
    <property type="match status" value="1"/>
</dbReference>
<feature type="domain" description="FAD dependent oxidoreductase" evidence="2">
    <location>
        <begin position="30"/>
        <end position="382"/>
    </location>
</feature>
<dbReference type="RefSeq" id="WP_227388459.1">
    <property type="nucleotide sequence ID" value="NZ_JBHSCJ010000003.1"/>
</dbReference>
<evidence type="ECO:0000313" key="4">
    <source>
        <dbReference type="Proteomes" id="UP001319882"/>
    </source>
</evidence>
<comment type="caution">
    <text evidence="3">The sequence shown here is derived from an EMBL/GenBank/DDBJ whole genome shotgun (WGS) entry which is preliminary data.</text>
</comment>
<dbReference type="InterPro" id="IPR036188">
    <property type="entry name" value="FAD/NAD-bd_sf"/>
</dbReference>
<organism evidence="3 4">
    <name type="scientific">Vreelandella malpeensis</name>
    <dbReference type="NCBI Taxonomy" id="1172368"/>
    <lineage>
        <taxon>Bacteria</taxon>
        <taxon>Pseudomonadati</taxon>
        <taxon>Pseudomonadota</taxon>
        <taxon>Gammaproteobacteria</taxon>
        <taxon>Oceanospirillales</taxon>
        <taxon>Halomonadaceae</taxon>
        <taxon>Vreelandella</taxon>
    </lineage>
</organism>
<dbReference type="Proteomes" id="UP001319882">
    <property type="component" value="Unassembled WGS sequence"/>
</dbReference>